<gene>
    <name evidence="1" type="ORF">O181_072920</name>
</gene>
<accession>A0A9Q3F1G5</accession>
<evidence type="ECO:0000313" key="1">
    <source>
        <dbReference type="EMBL" id="MBW0533205.1"/>
    </source>
</evidence>
<protein>
    <submittedName>
        <fullName evidence="1">Uncharacterized protein</fullName>
    </submittedName>
</protein>
<keyword evidence="2" id="KW-1185">Reference proteome</keyword>
<dbReference type="Proteomes" id="UP000765509">
    <property type="component" value="Unassembled WGS sequence"/>
</dbReference>
<reference evidence="1" key="1">
    <citation type="submission" date="2021-03" db="EMBL/GenBank/DDBJ databases">
        <title>Draft genome sequence of rust myrtle Austropuccinia psidii MF-1, a brazilian biotype.</title>
        <authorList>
            <person name="Quecine M.C."/>
            <person name="Pachon D.M.R."/>
            <person name="Bonatelli M.L."/>
            <person name="Correr F.H."/>
            <person name="Franceschini L.M."/>
            <person name="Leite T.F."/>
            <person name="Margarido G.R.A."/>
            <person name="Almeida C.A."/>
            <person name="Ferrarezi J.A."/>
            <person name="Labate C.A."/>
        </authorList>
    </citation>
    <scope>NUCLEOTIDE SEQUENCE</scope>
    <source>
        <strain evidence="1">MF-1</strain>
    </source>
</reference>
<dbReference type="AlphaFoldDB" id="A0A9Q3F1G5"/>
<organism evidence="1 2">
    <name type="scientific">Austropuccinia psidii MF-1</name>
    <dbReference type="NCBI Taxonomy" id="1389203"/>
    <lineage>
        <taxon>Eukaryota</taxon>
        <taxon>Fungi</taxon>
        <taxon>Dikarya</taxon>
        <taxon>Basidiomycota</taxon>
        <taxon>Pucciniomycotina</taxon>
        <taxon>Pucciniomycetes</taxon>
        <taxon>Pucciniales</taxon>
        <taxon>Sphaerophragmiaceae</taxon>
        <taxon>Austropuccinia</taxon>
    </lineage>
</organism>
<sequence>MNLKPEDWNHMDQVLQICQLLKDLFQLRMDNKRLKVVQSWGELGAGFQKICLKETPFIDLMVITKGLNSNRQLKLLEESGFTPFKHQHISGQESPFFNISGSFQKKTRIKGKKQDFFQQEAERFRPNVTEAVVLGEKSTQEPEIAVNTADRISNPTT</sequence>
<proteinExistence type="predicted"/>
<dbReference type="EMBL" id="AVOT02038352">
    <property type="protein sequence ID" value="MBW0533205.1"/>
    <property type="molecule type" value="Genomic_DNA"/>
</dbReference>
<comment type="caution">
    <text evidence="1">The sequence shown here is derived from an EMBL/GenBank/DDBJ whole genome shotgun (WGS) entry which is preliminary data.</text>
</comment>
<name>A0A9Q3F1G5_9BASI</name>
<evidence type="ECO:0000313" key="2">
    <source>
        <dbReference type="Proteomes" id="UP000765509"/>
    </source>
</evidence>